<evidence type="ECO:0000256" key="2">
    <source>
        <dbReference type="SAM" id="SignalP"/>
    </source>
</evidence>
<protein>
    <recommendedName>
        <fullName evidence="5">Transmembrane protein</fullName>
    </recommendedName>
</protein>
<keyword evidence="1" id="KW-0812">Transmembrane</keyword>
<keyword evidence="1" id="KW-0472">Membrane</keyword>
<keyword evidence="2" id="KW-0732">Signal</keyword>
<dbReference type="Proteomes" id="UP000046373">
    <property type="component" value="Unassembled WGS sequence"/>
</dbReference>
<organism evidence="3 4">
    <name type="scientific">Mesorhizobium plurifarium</name>
    <dbReference type="NCBI Taxonomy" id="69974"/>
    <lineage>
        <taxon>Bacteria</taxon>
        <taxon>Pseudomonadati</taxon>
        <taxon>Pseudomonadota</taxon>
        <taxon>Alphaproteobacteria</taxon>
        <taxon>Hyphomicrobiales</taxon>
        <taxon>Phyllobacteriaceae</taxon>
        <taxon>Mesorhizobium</taxon>
    </lineage>
</organism>
<gene>
    <name evidence="3" type="ORF">MPLDJ20_110028</name>
</gene>
<keyword evidence="1" id="KW-1133">Transmembrane helix</keyword>
<dbReference type="EMBL" id="CCNB01000003">
    <property type="protein sequence ID" value="CDX16301.1"/>
    <property type="molecule type" value="Genomic_DNA"/>
</dbReference>
<name>A0A090FB43_MESPL</name>
<evidence type="ECO:0008006" key="5">
    <source>
        <dbReference type="Google" id="ProtNLM"/>
    </source>
</evidence>
<evidence type="ECO:0000313" key="4">
    <source>
        <dbReference type="Proteomes" id="UP000046373"/>
    </source>
</evidence>
<evidence type="ECO:0000256" key="1">
    <source>
        <dbReference type="SAM" id="Phobius"/>
    </source>
</evidence>
<accession>A0A090FB43</accession>
<feature type="transmembrane region" description="Helical" evidence="1">
    <location>
        <begin position="175"/>
        <end position="200"/>
    </location>
</feature>
<evidence type="ECO:0000313" key="3">
    <source>
        <dbReference type="EMBL" id="CDX16301.1"/>
    </source>
</evidence>
<dbReference type="AlphaFoldDB" id="A0A090FB43"/>
<feature type="signal peptide" evidence="2">
    <location>
        <begin position="1"/>
        <end position="30"/>
    </location>
</feature>
<feature type="chain" id="PRO_5001855693" description="Transmembrane protein" evidence="2">
    <location>
        <begin position="31"/>
        <end position="208"/>
    </location>
</feature>
<proteinExistence type="predicted"/>
<sequence>MRWPPRFRALAANFFLATLFALLLAAPAQAHSGSSVPPPPGIQIPSLTHGQMAVIARYRGDILALAQAQTVTDPTFRRLYNHGNLQYTYCLWGLMPGSLGDEESPFNECSHAYLATAKALLTYMATMPSAAHGAKALISDIDAEMVRSGASWILCQFSGETFSTGAVIEPRWRTVFLHLPSLAVLLATTAALIAASWMIFGRPRPRTA</sequence>
<reference evidence="3 4" key="1">
    <citation type="submission" date="2014-08" db="EMBL/GenBank/DDBJ databases">
        <authorList>
            <person name="Moulin Lionel"/>
        </authorList>
    </citation>
    <scope>NUCLEOTIDE SEQUENCE [LARGE SCALE GENOMIC DNA]</scope>
</reference>